<protein>
    <recommendedName>
        <fullName evidence="1">Metalloprotease TldD/E C-terminal domain-containing protein</fullName>
    </recommendedName>
</protein>
<organism evidence="2 3">
    <name type="scientific">Methylocystis bryophila</name>
    <dbReference type="NCBI Taxonomy" id="655015"/>
    <lineage>
        <taxon>Bacteria</taxon>
        <taxon>Pseudomonadati</taxon>
        <taxon>Pseudomonadota</taxon>
        <taxon>Alphaproteobacteria</taxon>
        <taxon>Hyphomicrobiales</taxon>
        <taxon>Methylocystaceae</taxon>
        <taxon>Methylocystis</taxon>
    </lineage>
</organism>
<dbReference type="STRING" id="655015.B1812_09855"/>
<dbReference type="AlphaFoldDB" id="A0A1W6MUP0"/>
<evidence type="ECO:0000313" key="2">
    <source>
        <dbReference type="EMBL" id="ARN81328.1"/>
    </source>
</evidence>
<dbReference type="SUPFAM" id="SSF111283">
    <property type="entry name" value="Putative modulator of DNA gyrase, PmbA/TldD"/>
    <property type="match status" value="1"/>
</dbReference>
<dbReference type="EMBL" id="CP019948">
    <property type="protein sequence ID" value="ARN81328.1"/>
    <property type="molecule type" value="Genomic_DNA"/>
</dbReference>
<gene>
    <name evidence="2" type="ORF">B1812_09855</name>
</gene>
<proteinExistence type="predicted"/>
<dbReference type="OrthoDB" id="9803618at2"/>
<dbReference type="Pfam" id="PF19289">
    <property type="entry name" value="PmbA_TldD_3rd"/>
    <property type="match status" value="1"/>
</dbReference>
<evidence type="ECO:0000259" key="1">
    <source>
        <dbReference type="Pfam" id="PF19289"/>
    </source>
</evidence>
<dbReference type="PANTHER" id="PTHR43421:SF1">
    <property type="entry name" value="METALLOPROTEASE PMBA"/>
    <property type="match status" value="1"/>
</dbReference>
<dbReference type="InterPro" id="IPR045569">
    <property type="entry name" value="Metalloprtase-TldD/E_C"/>
</dbReference>
<sequence>MSGMQQASLDDFAAALLDKALRAGATSAQAQTTATRHLEMQFDNRGVNLARSTENEISSLTVFLDGKRGGATLNGRTVDAVEGAVAAALAAAGAGVADDANDVATAASLAPSRHGPDAPDRAAMAAGVDAFLDRIADRHPLVRTRDCLQSFDELDTAFANSRGLCQREWRSRYGFSAMFMAKDGPKTTSINFLGLSAFTPFDDPFLCPALERLLQETTRSLDKKPIPEKFEGDVIVTPECLASLIGSIVSALSGAALFAGTTPYKESRGQAIASPLFSLRNLPRDAEAPGGADFDGYGVPTQNLEVIEKGVLKDYLVDFFFSKKLGVQQTSGATRFVVASGETPLSELIAKTTRGIVFSRFSGGAPTSNLDFTGIAKNSFYVEDGEIRHALEETMVSGNFRELLKNIHAVSRESVDFGWARYPFLAASGVTISSK</sequence>
<evidence type="ECO:0000313" key="3">
    <source>
        <dbReference type="Proteomes" id="UP000193978"/>
    </source>
</evidence>
<keyword evidence="3" id="KW-1185">Reference proteome</keyword>
<dbReference type="InterPro" id="IPR035068">
    <property type="entry name" value="TldD/PmbA_N"/>
</dbReference>
<reference evidence="2 3" key="1">
    <citation type="submission" date="2017-02" db="EMBL/GenBank/DDBJ databases">
        <authorList>
            <person name="Peterson S.W."/>
        </authorList>
    </citation>
    <scope>NUCLEOTIDE SEQUENCE [LARGE SCALE GENOMIC DNA]</scope>
    <source>
        <strain evidence="2 3">S285</strain>
    </source>
</reference>
<name>A0A1W6MUP0_9HYPH</name>
<dbReference type="PANTHER" id="PTHR43421">
    <property type="entry name" value="METALLOPROTEASE PMBA"/>
    <property type="match status" value="1"/>
</dbReference>
<dbReference type="Gene3D" id="3.30.2290.10">
    <property type="entry name" value="PmbA/TldD superfamily"/>
    <property type="match status" value="1"/>
</dbReference>
<dbReference type="Proteomes" id="UP000193978">
    <property type="component" value="Chromosome"/>
</dbReference>
<dbReference type="RefSeq" id="WP_158658699.1">
    <property type="nucleotide sequence ID" value="NZ_AP027149.1"/>
</dbReference>
<dbReference type="InterPro" id="IPR036059">
    <property type="entry name" value="TldD/PmbA_sf"/>
</dbReference>
<dbReference type="KEGG" id="mbry:B1812_09855"/>
<accession>A0A1W6MUP0</accession>
<dbReference type="InterPro" id="IPR047657">
    <property type="entry name" value="PmbA"/>
</dbReference>
<dbReference type="GO" id="GO:0008237">
    <property type="term" value="F:metallopeptidase activity"/>
    <property type="evidence" value="ECO:0007669"/>
    <property type="project" value="InterPro"/>
</dbReference>
<dbReference type="GO" id="GO:0006508">
    <property type="term" value="P:proteolysis"/>
    <property type="evidence" value="ECO:0007669"/>
    <property type="project" value="InterPro"/>
</dbReference>
<dbReference type="GO" id="GO:0005829">
    <property type="term" value="C:cytosol"/>
    <property type="evidence" value="ECO:0007669"/>
    <property type="project" value="TreeGrafter"/>
</dbReference>
<feature type="domain" description="Metalloprotease TldD/E C-terminal" evidence="1">
    <location>
        <begin position="233"/>
        <end position="433"/>
    </location>
</feature>